<dbReference type="EMBL" id="JAHRHJ020000011">
    <property type="protein sequence ID" value="KAH9296162.1"/>
    <property type="molecule type" value="Genomic_DNA"/>
</dbReference>
<protein>
    <submittedName>
        <fullName evidence="2">Uncharacterized protein</fullName>
    </submittedName>
</protein>
<reference evidence="2 3" key="1">
    <citation type="journal article" date="2021" name="Nat. Plants">
        <title>The Taxus genome provides insights into paclitaxel biosynthesis.</title>
        <authorList>
            <person name="Xiong X."/>
            <person name="Gou J."/>
            <person name="Liao Q."/>
            <person name="Li Y."/>
            <person name="Zhou Q."/>
            <person name="Bi G."/>
            <person name="Li C."/>
            <person name="Du R."/>
            <person name="Wang X."/>
            <person name="Sun T."/>
            <person name="Guo L."/>
            <person name="Liang H."/>
            <person name="Lu P."/>
            <person name="Wu Y."/>
            <person name="Zhang Z."/>
            <person name="Ro D.K."/>
            <person name="Shang Y."/>
            <person name="Huang S."/>
            <person name="Yan J."/>
        </authorList>
    </citation>
    <scope>NUCLEOTIDE SEQUENCE [LARGE SCALE GENOMIC DNA]</scope>
    <source>
        <strain evidence="2">Ta-2019</strain>
    </source>
</reference>
<feature type="region of interest" description="Disordered" evidence="1">
    <location>
        <begin position="23"/>
        <end position="52"/>
    </location>
</feature>
<accession>A0AA38C8V2</accession>
<evidence type="ECO:0000313" key="2">
    <source>
        <dbReference type="EMBL" id="KAH9296162.1"/>
    </source>
</evidence>
<dbReference type="AlphaFoldDB" id="A0AA38C8V2"/>
<organism evidence="2 3">
    <name type="scientific">Taxus chinensis</name>
    <name type="common">Chinese yew</name>
    <name type="synonym">Taxus wallichiana var. chinensis</name>
    <dbReference type="NCBI Taxonomy" id="29808"/>
    <lineage>
        <taxon>Eukaryota</taxon>
        <taxon>Viridiplantae</taxon>
        <taxon>Streptophyta</taxon>
        <taxon>Embryophyta</taxon>
        <taxon>Tracheophyta</taxon>
        <taxon>Spermatophyta</taxon>
        <taxon>Pinopsida</taxon>
        <taxon>Pinidae</taxon>
        <taxon>Conifers II</taxon>
        <taxon>Cupressales</taxon>
        <taxon>Taxaceae</taxon>
        <taxon>Taxus</taxon>
    </lineage>
</organism>
<name>A0AA38C8V2_TAXCH</name>
<evidence type="ECO:0000256" key="1">
    <source>
        <dbReference type="SAM" id="MobiDB-lite"/>
    </source>
</evidence>
<comment type="caution">
    <text evidence="2">The sequence shown here is derived from an EMBL/GenBank/DDBJ whole genome shotgun (WGS) entry which is preliminary data.</text>
</comment>
<dbReference type="Proteomes" id="UP000824469">
    <property type="component" value="Unassembled WGS sequence"/>
</dbReference>
<keyword evidence="3" id="KW-1185">Reference proteome</keyword>
<gene>
    <name evidence="2" type="ORF">KI387_039750</name>
</gene>
<feature type="non-terminal residue" evidence="2">
    <location>
        <position position="52"/>
    </location>
</feature>
<sequence length="52" mass="5639">LGIELYEVEKVGERLQKEESVLEKNLHPGEPVLPPAASLELPTSPQPPVPSP</sequence>
<proteinExistence type="predicted"/>
<feature type="non-terminal residue" evidence="2">
    <location>
        <position position="1"/>
    </location>
</feature>
<evidence type="ECO:0000313" key="3">
    <source>
        <dbReference type="Proteomes" id="UP000824469"/>
    </source>
</evidence>